<evidence type="ECO:0000256" key="6">
    <source>
        <dbReference type="ARBA" id="ARBA00023136"/>
    </source>
</evidence>
<dbReference type="NCBIfam" id="TIGR00706">
    <property type="entry name" value="SppA_dom"/>
    <property type="match status" value="1"/>
</dbReference>
<feature type="domain" description="Peptidase S49" evidence="7">
    <location>
        <begin position="132"/>
        <end position="290"/>
    </location>
</feature>
<sequence>MIAKVFKGIWAGINFSRRLILNILFLLLVIVFLVSLSSDDDKIIVENGSVLRLNLNGPIVEEKTYIDPVEAAISDATSGSEAPSEILLDDIVEVINEATKDDRITVILLDLQEMPKAHLNKLKQITNAIDAFKQAGKKVIASGYYYTQAQYYIASHADEIAMHPYGSVGIEGYGMYPLYFKDALEKLEVTQHIFRVGTFKSAVEPFIRNDMSEAAKEANRVWLGALWSEYKQDVAAVRPFDESNFDETMDVYLAKMKAADGDAGKYALDHQWVDSLKTNQQVRQQLIDLVGAQEDGKTFKQVSFREYLSLVKPPIEFDNPITEKVAVVIAKGTIVDGERKAGEIGGDSTAALLRKARLDDKVKAVVLRIDSGGGSMFASEVIRAEVLALKAAGKPVIASMSSVAASGGYWIASAANEIWAAPSTITGSIGVFGTFMTFEKTLSKIGVYSDGVATTEMAGFSITRPLNEKMGEVIQMSVEEAYGRFLNVVADARNMTPEQVDKIAQGRVWIASQALELGLVDKLGDKQDAIKAAAALAKLNHYEVKTIKQDLSPQEKMIQDIFGNASIKSMLGLQTQKTSVLATQANLQSVINQLSTEVENLKDYNDPQGVYARCLVCNVAQ</sequence>
<dbReference type="GO" id="GO:0016020">
    <property type="term" value="C:membrane"/>
    <property type="evidence" value="ECO:0007669"/>
    <property type="project" value="UniProtKB-SubCell"/>
</dbReference>
<dbReference type="InterPro" id="IPR029045">
    <property type="entry name" value="ClpP/crotonase-like_dom_sf"/>
</dbReference>
<dbReference type="InterPro" id="IPR047272">
    <property type="entry name" value="S49_SppA_C"/>
</dbReference>
<dbReference type="InterPro" id="IPR002142">
    <property type="entry name" value="Peptidase_S49"/>
</dbReference>
<dbReference type="InterPro" id="IPR047217">
    <property type="entry name" value="S49_SppA_67K_type_N"/>
</dbReference>
<comment type="subcellular location">
    <subcellularLocation>
        <location evidence="1">Membrane</location>
    </subcellularLocation>
</comment>
<evidence type="ECO:0000256" key="4">
    <source>
        <dbReference type="ARBA" id="ARBA00022801"/>
    </source>
</evidence>
<dbReference type="AlphaFoldDB" id="A0A0F9S3A8"/>
<gene>
    <name evidence="8" type="ORF">LCGC14_0503330</name>
</gene>
<dbReference type="EMBL" id="LAZR01000595">
    <property type="protein sequence ID" value="KKN63280.1"/>
    <property type="molecule type" value="Genomic_DNA"/>
</dbReference>
<accession>A0A0F9S3A8</accession>
<dbReference type="Pfam" id="PF01343">
    <property type="entry name" value="Peptidase_S49"/>
    <property type="match status" value="2"/>
</dbReference>
<evidence type="ECO:0000313" key="8">
    <source>
        <dbReference type="EMBL" id="KKN63280.1"/>
    </source>
</evidence>
<keyword evidence="4" id="KW-0378">Hydrolase</keyword>
<dbReference type="GO" id="GO:0008236">
    <property type="term" value="F:serine-type peptidase activity"/>
    <property type="evidence" value="ECO:0007669"/>
    <property type="project" value="UniProtKB-KW"/>
</dbReference>
<dbReference type="GO" id="GO:0006465">
    <property type="term" value="P:signal peptide processing"/>
    <property type="evidence" value="ECO:0007669"/>
    <property type="project" value="InterPro"/>
</dbReference>
<keyword evidence="5" id="KW-0720">Serine protease</keyword>
<evidence type="ECO:0000256" key="2">
    <source>
        <dbReference type="ARBA" id="ARBA00008683"/>
    </source>
</evidence>
<dbReference type="NCBIfam" id="TIGR00705">
    <property type="entry name" value="SppA_67K"/>
    <property type="match status" value="1"/>
</dbReference>
<dbReference type="PANTHER" id="PTHR33209:SF1">
    <property type="entry name" value="PEPTIDASE S49 DOMAIN-CONTAINING PROTEIN"/>
    <property type="match status" value="1"/>
</dbReference>
<evidence type="ECO:0000256" key="3">
    <source>
        <dbReference type="ARBA" id="ARBA00022670"/>
    </source>
</evidence>
<reference evidence="8" key="1">
    <citation type="journal article" date="2015" name="Nature">
        <title>Complex archaea that bridge the gap between prokaryotes and eukaryotes.</title>
        <authorList>
            <person name="Spang A."/>
            <person name="Saw J.H."/>
            <person name="Jorgensen S.L."/>
            <person name="Zaremba-Niedzwiedzka K."/>
            <person name="Martijn J."/>
            <person name="Lind A.E."/>
            <person name="van Eijk R."/>
            <person name="Schleper C."/>
            <person name="Guy L."/>
            <person name="Ettema T.J."/>
        </authorList>
    </citation>
    <scope>NUCLEOTIDE SEQUENCE</scope>
</reference>
<protein>
    <recommendedName>
        <fullName evidence="7">Peptidase S49 domain-containing protein</fullName>
    </recommendedName>
</protein>
<comment type="caution">
    <text evidence="8">The sequence shown here is derived from an EMBL/GenBank/DDBJ whole genome shotgun (WGS) entry which is preliminary data.</text>
</comment>
<dbReference type="PANTHER" id="PTHR33209">
    <property type="entry name" value="PROTEASE 4"/>
    <property type="match status" value="1"/>
</dbReference>
<dbReference type="SUPFAM" id="SSF52096">
    <property type="entry name" value="ClpP/crotonase"/>
    <property type="match status" value="2"/>
</dbReference>
<dbReference type="Gene3D" id="3.90.226.10">
    <property type="entry name" value="2-enoyl-CoA Hydratase, Chain A, domain 1"/>
    <property type="match status" value="4"/>
</dbReference>
<evidence type="ECO:0000256" key="1">
    <source>
        <dbReference type="ARBA" id="ARBA00004370"/>
    </source>
</evidence>
<dbReference type="InterPro" id="IPR004634">
    <property type="entry name" value="Pept_S49_pIV"/>
</dbReference>
<evidence type="ECO:0000259" key="7">
    <source>
        <dbReference type="Pfam" id="PF01343"/>
    </source>
</evidence>
<evidence type="ECO:0000256" key="5">
    <source>
        <dbReference type="ARBA" id="ARBA00022825"/>
    </source>
</evidence>
<keyword evidence="6" id="KW-0472">Membrane</keyword>
<proteinExistence type="inferred from homology"/>
<dbReference type="CDD" id="cd07023">
    <property type="entry name" value="S49_Sppa_N_C"/>
    <property type="match status" value="1"/>
</dbReference>
<keyword evidence="3" id="KW-0645">Protease</keyword>
<dbReference type="InterPro" id="IPR004635">
    <property type="entry name" value="Pept_S49_SppA"/>
</dbReference>
<feature type="domain" description="Peptidase S49" evidence="7">
    <location>
        <begin position="389"/>
        <end position="539"/>
    </location>
</feature>
<organism evidence="8">
    <name type="scientific">marine sediment metagenome</name>
    <dbReference type="NCBI Taxonomy" id="412755"/>
    <lineage>
        <taxon>unclassified sequences</taxon>
        <taxon>metagenomes</taxon>
        <taxon>ecological metagenomes</taxon>
    </lineage>
</organism>
<dbReference type="PIRSF" id="PIRSF001217">
    <property type="entry name" value="Protease_4_SppA"/>
    <property type="match status" value="1"/>
</dbReference>
<name>A0A0F9S3A8_9ZZZZ</name>
<comment type="similarity">
    <text evidence="2">Belongs to the peptidase S49 family.</text>
</comment>
<dbReference type="CDD" id="cd07018">
    <property type="entry name" value="S49_SppA_67K_type"/>
    <property type="match status" value="1"/>
</dbReference>